<comment type="caution">
    <text evidence="8">The sequence shown here is derived from an EMBL/GenBank/DDBJ whole genome shotgun (WGS) entry which is preliminary data.</text>
</comment>
<dbReference type="AlphaFoldDB" id="A0AAD5IYC8"/>
<dbReference type="PANTHER" id="PTHR45868">
    <property type="entry name" value="HEAVY METAL-ASSOCIATED ISOPRENYLATED PLANT PROTEIN 33-RELATED"/>
    <property type="match status" value="1"/>
</dbReference>
<reference evidence="8" key="2">
    <citation type="submission" date="2023-02" db="EMBL/GenBank/DDBJ databases">
        <authorList>
            <person name="Swenson N.G."/>
            <person name="Wegrzyn J.L."/>
            <person name="Mcevoy S.L."/>
        </authorList>
    </citation>
    <scope>NUCLEOTIDE SEQUENCE</scope>
    <source>
        <strain evidence="8">91603</strain>
        <tissue evidence="8">Leaf</tissue>
    </source>
</reference>
<dbReference type="Gene3D" id="3.30.70.100">
    <property type="match status" value="1"/>
</dbReference>
<name>A0AAD5IYC8_ACENE</name>
<dbReference type="SUPFAM" id="SSF55008">
    <property type="entry name" value="HMA, heavy metal-associated domain"/>
    <property type="match status" value="1"/>
</dbReference>
<dbReference type="PANTHER" id="PTHR45868:SF93">
    <property type="entry name" value="OS12G0144600 PROTEIN"/>
    <property type="match status" value="1"/>
</dbReference>
<feature type="region of interest" description="Disordered" evidence="6">
    <location>
        <begin position="96"/>
        <end position="127"/>
    </location>
</feature>
<gene>
    <name evidence="8" type="ORF">LWI28_000700</name>
</gene>
<dbReference type="InterPro" id="IPR006121">
    <property type="entry name" value="HMA_dom"/>
</dbReference>
<keyword evidence="9" id="KW-1185">Reference proteome</keyword>
<comment type="similarity">
    <text evidence="5">Belongs to the HIPP family.</text>
</comment>
<sequence length="286" mass="30799">MLSQLVWHPKRNPNPTPATPQEENQPAANPTCALKVNIKCCNGCEVKAKKKLQKLKGVDSITYDAEQGILRISGNVNPTVVIHKLAELGKKAELLRLDNKNPPTNGSGSASGDHGGDIPIPTNSHSSNNKISSKKWFWCFSTKNKQVKTSSTNADGGANNVRTKLQGADGGANNVRTTFQGADGGANNVRTKLQGADGGANNVSTTFQGRGVTNFPGYVIPAPGPGPYYMQPIPAPAPGPYYMHSMPMPPYMVPPQNDFFPSRPPLMKNPMIHYTTMRIITGISWH</sequence>
<evidence type="ECO:0000256" key="1">
    <source>
        <dbReference type="ARBA" id="ARBA00022481"/>
    </source>
</evidence>
<evidence type="ECO:0000256" key="6">
    <source>
        <dbReference type="SAM" id="MobiDB-lite"/>
    </source>
</evidence>
<dbReference type="InterPro" id="IPR036163">
    <property type="entry name" value="HMA_dom_sf"/>
</dbReference>
<evidence type="ECO:0000313" key="8">
    <source>
        <dbReference type="EMBL" id="KAI9180057.1"/>
    </source>
</evidence>
<feature type="domain" description="HMA" evidence="7">
    <location>
        <begin position="29"/>
        <end position="93"/>
    </location>
</feature>
<keyword evidence="1" id="KW-0488">Methylation</keyword>
<keyword evidence="4" id="KW-0636">Prenylation</keyword>
<dbReference type="PROSITE" id="PS50846">
    <property type="entry name" value="HMA_2"/>
    <property type="match status" value="1"/>
</dbReference>
<evidence type="ECO:0000256" key="4">
    <source>
        <dbReference type="ARBA" id="ARBA00023289"/>
    </source>
</evidence>
<protein>
    <recommendedName>
        <fullName evidence="7">HMA domain-containing protein</fullName>
    </recommendedName>
</protein>
<evidence type="ECO:0000313" key="9">
    <source>
        <dbReference type="Proteomes" id="UP001064489"/>
    </source>
</evidence>
<evidence type="ECO:0000256" key="5">
    <source>
        <dbReference type="ARBA" id="ARBA00024045"/>
    </source>
</evidence>
<accession>A0AAD5IYC8</accession>
<proteinExistence type="inferred from homology"/>
<dbReference type="GO" id="GO:0046872">
    <property type="term" value="F:metal ion binding"/>
    <property type="evidence" value="ECO:0007669"/>
    <property type="project" value="UniProtKB-KW"/>
</dbReference>
<dbReference type="EMBL" id="JAJSOW010000101">
    <property type="protein sequence ID" value="KAI9180057.1"/>
    <property type="molecule type" value="Genomic_DNA"/>
</dbReference>
<evidence type="ECO:0000256" key="3">
    <source>
        <dbReference type="ARBA" id="ARBA00023288"/>
    </source>
</evidence>
<dbReference type="Proteomes" id="UP001064489">
    <property type="component" value="Chromosome 4"/>
</dbReference>
<organism evidence="8 9">
    <name type="scientific">Acer negundo</name>
    <name type="common">Box elder</name>
    <dbReference type="NCBI Taxonomy" id="4023"/>
    <lineage>
        <taxon>Eukaryota</taxon>
        <taxon>Viridiplantae</taxon>
        <taxon>Streptophyta</taxon>
        <taxon>Embryophyta</taxon>
        <taxon>Tracheophyta</taxon>
        <taxon>Spermatophyta</taxon>
        <taxon>Magnoliopsida</taxon>
        <taxon>eudicotyledons</taxon>
        <taxon>Gunneridae</taxon>
        <taxon>Pentapetalae</taxon>
        <taxon>rosids</taxon>
        <taxon>malvids</taxon>
        <taxon>Sapindales</taxon>
        <taxon>Sapindaceae</taxon>
        <taxon>Hippocastanoideae</taxon>
        <taxon>Acereae</taxon>
        <taxon>Acer</taxon>
    </lineage>
</organism>
<dbReference type="Pfam" id="PF00403">
    <property type="entry name" value="HMA"/>
    <property type="match status" value="1"/>
</dbReference>
<keyword evidence="3" id="KW-0449">Lipoprotein</keyword>
<evidence type="ECO:0000256" key="2">
    <source>
        <dbReference type="ARBA" id="ARBA00022723"/>
    </source>
</evidence>
<feature type="region of interest" description="Disordered" evidence="6">
    <location>
        <begin position="1"/>
        <end position="27"/>
    </location>
</feature>
<evidence type="ECO:0000259" key="7">
    <source>
        <dbReference type="PROSITE" id="PS50846"/>
    </source>
</evidence>
<keyword evidence="2" id="KW-0479">Metal-binding</keyword>
<reference evidence="8" key="1">
    <citation type="journal article" date="2022" name="Plant J.">
        <title>Strategies of tolerance reflected in two North American maple genomes.</title>
        <authorList>
            <person name="McEvoy S.L."/>
            <person name="Sezen U.U."/>
            <person name="Trouern-Trend A."/>
            <person name="McMahon S.M."/>
            <person name="Schaberg P.G."/>
            <person name="Yang J."/>
            <person name="Wegrzyn J.L."/>
            <person name="Swenson N.G."/>
        </authorList>
    </citation>
    <scope>NUCLEOTIDE SEQUENCE</scope>
    <source>
        <strain evidence="8">91603</strain>
    </source>
</reference>
<feature type="region of interest" description="Disordered" evidence="6">
    <location>
        <begin position="148"/>
        <end position="172"/>
    </location>
</feature>